<dbReference type="AlphaFoldDB" id="A0A077ZLI6"/>
<accession>A0A077ZLI6</accession>
<name>A0A077ZLI6_TRITR</name>
<dbReference type="Proteomes" id="UP000030665">
    <property type="component" value="Unassembled WGS sequence"/>
</dbReference>
<protein>
    <submittedName>
        <fullName evidence="1">Uncharacterized protein</fullName>
    </submittedName>
</protein>
<reference evidence="1" key="1">
    <citation type="submission" date="2014-01" db="EMBL/GenBank/DDBJ databases">
        <authorList>
            <person name="Aslett M."/>
        </authorList>
    </citation>
    <scope>NUCLEOTIDE SEQUENCE</scope>
</reference>
<dbReference type="OrthoDB" id="6782675at2759"/>
<evidence type="ECO:0000313" key="2">
    <source>
        <dbReference type="Proteomes" id="UP000030665"/>
    </source>
</evidence>
<gene>
    <name evidence="1" type="ORF">TTRE_0000958001</name>
</gene>
<evidence type="ECO:0000313" key="1">
    <source>
        <dbReference type="EMBL" id="CDW61147.1"/>
    </source>
</evidence>
<organism evidence="1 2">
    <name type="scientific">Trichuris trichiura</name>
    <name type="common">Whipworm</name>
    <name type="synonym">Trichocephalus trichiurus</name>
    <dbReference type="NCBI Taxonomy" id="36087"/>
    <lineage>
        <taxon>Eukaryota</taxon>
        <taxon>Metazoa</taxon>
        <taxon>Ecdysozoa</taxon>
        <taxon>Nematoda</taxon>
        <taxon>Enoplea</taxon>
        <taxon>Dorylaimia</taxon>
        <taxon>Trichinellida</taxon>
        <taxon>Trichuridae</taxon>
        <taxon>Trichuris</taxon>
    </lineage>
</organism>
<sequence length="149" mass="16754">MEKAKNTSAVAEHSSQCSRYLQPSIVCRESHFRLRQIKESLLIRNNMSINRDKGVEVSSHYRSFFAIRATLEAKDRMVSLAGPKRGCRHDLDECTTLGILDENCLVLRGRGQFPLRLSFSAVQIFSNYPPCAPDAMLLNVEPILDVVSA</sequence>
<dbReference type="EMBL" id="HG807998">
    <property type="protein sequence ID" value="CDW61147.1"/>
    <property type="molecule type" value="Genomic_DNA"/>
</dbReference>
<keyword evidence="2" id="KW-1185">Reference proteome</keyword>
<proteinExistence type="predicted"/>
<reference evidence="1" key="2">
    <citation type="submission" date="2014-03" db="EMBL/GenBank/DDBJ databases">
        <title>The whipworm genome and dual-species transcriptomics of an intimate host-pathogen interaction.</title>
        <authorList>
            <person name="Foth B.J."/>
            <person name="Tsai I.J."/>
            <person name="Reid A.J."/>
            <person name="Bancroft A.J."/>
            <person name="Nichol S."/>
            <person name="Tracey A."/>
            <person name="Holroyd N."/>
            <person name="Cotton J.A."/>
            <person name="Stanley E.J."/>
            <person name="Zarowiecki M."/>
            <person name="Liu J.Z."/>
            <person name="Huckvale T."/>
            <person name="Cooper P.J."/>
            <person name="Grencis R.K."/>
            <person name="Berriman M."/>
        </authorList>
    </citation>
    <scope>NUCLEOTIDE SEQUENCE [LARGE SCALE GENOMIC DNA]</scope>
</reference>